<evidence type="ECO:0000313" key="4">
    <source>
        <dbReference type="Proteomes" id="UP000265845"/>
    </source>
</evidence>
<dbReference type="GO" id="GO:0016020">
    <property type="term" value="C:membrane"/>
    <property type="evidence" value="ECO:0007669"/>
    <property type="project" value="TreeGrafter"/>
</dbReference>
<feature type="transmembrane region" description="Helical" evidence="1">
    <location>
        <begin position="251"/>
        <end position="269"/>
    </location>
</feature>
<comment type="caution">
    <text evidence="3">The sequence shown here is derived from an EMBL/GenBank/DDBJ whole genome shotgun (WGS) entry which is preliminary data.</text>
</comment>
<feature type="transmembrane region" description="Helical" evidence="1">
    <location>
        <begin position="62"/>
        <end position="83"/>
    </location>
</feature>
<feature type="transmembrane region" description="Helical" evidence="1">
    <location>
        <begin position="9"/>
        <end position="28"/>
    </location>
</feature>
<evidence type="ECO:0000313" key="3">
    <source>
        <dbReference type="EMBL" id="RIJ29200.1"/>
    </source>
</evidence>
<dbReference type="PANTHER" id="PTHR23028">
    <property type="entry name" value="ACETYLTRANSFERASE"/>
    <property type="match status" value="1"/>
</dbReference>
<keyword evidence="1" id="KW-0472">Membrane</keyword>
<keyword evidence="3" id="KW-0808">Transferase</keyword>
<feature type="transmembrane region" description="Helical" evidence="1">
    <location>
        <begin position="342"/>
        <end position="364"/>
    </location>
</feature>
<organism evidence="3 4">
    <name type="scientific">Henriciella algicola</name>
    <dbReference type="NCBI Taxonomy" id="1608422"/>
    <lineage>
        <taxon>Bacteria</taxon>
        <taxon>Pseudomonadati</taxon>
        <taxon>Pseudomonadota</taxon>
        <taxon>Alphaproteobacteria</taxon>
        <taxon>Hyphomonadales</taxon>
        <taxon>Hyphomonadaceae</taxon>
        <taxon>Henriciella</taxon>
    </lineage>
</organism>
<keyword evidence="3" id="KW-0012">Acyltransferase</keyword>
<keyword evidence="4" id="KW-1185">Reference proteome</keyword>
<feature type="transmembrane region" description="Helical" evidence="1">
    <location>
        <begin position="104"/>
        <end position="126"/>
    </location>
</feature>
<dbReference type="Pfam" id="PF01757">
    <property type="entry name" value="Acyl_transf_3"/>
    <property type="match status" value="1"/>
</dbReference>
<evidence type="ECO:0000256" key="1">
    <source>
        <dbReference type="SAM" id="Phobius"/>
    </source>
</evidence>
<proteinExistence type="predicted"/>
<dbReference type="GO" id="GO:0000271">
    <property type="term" value="P:polysaccharide biosynthetic process"/>
    <property type="evidence" value="ECO:0007669"/>
    <property type="project" value="TreeGrafter"/>
</dbReference>
<dbReference type="EMBL" id="QWGA01000007">
    <property type="protein sequence ID" value="RIJ29200.1"/>
    <property type="molecule type" value="Genomic_DNA"/>
</dbReference>
<feature type="domain" description="Acyltransferase 3" evidence="2">
    <location>
        <begin position="12"/>
        <end position="361"/>
    </location>
</feature>
<feature type="transmembrane region" description="Helical" evidence="1">
    <location>
        <begin position="304"/>
        <end position="322"/>
    </location>
</feature>
<sequence length="390" mass="43085">MVSQSKSRLLVVDALRGIAALLVVIYHARADYWVGVSRSWAQNGFSSDPSVWIGYATYPFSYGWFGVQIFFVLSGYCIHRRLAFELAKSRNTQVNWRRFFIRRFLRIYPIYLAALLCTALVDHLYLRQGGVLTVGELSTRSLLASIFTLQGIVAPMFGTNTVFWTLSIEIHLYLFYPLLFAFNRSHGAKLGLGFAFAVSAAYVGAYLVFDLERLFPYAHGGGPIFLPFVFMWAAGAYLADIEAGRSPALSGALWHFTWVSALIGGFLLHMLTDEVVSALPLAVGAAGLVYCGKSLELKLPWISSRLLLPFVSLGVVSYSLYATHRVAFGIINVAGLSGQSAFILKFILAMAFAIIVASLFYVVVEKTSLNLSSKFRAPRLGVGQAKGERF</sequence>
<reference evidence="3 4" key="1">
    <citation type="submission" date="2018-08" db="EMBL/GenBank/DDBJ databases">
        <title>Henriciella mobilis sp. nov., isolated from seawater.</title>
        <authorList>
            <person name="Cheng H."/>
            <person name="Wu Y.-H."/>
            <person name="Xu X.-W."/>
            <person name="Guo L.-L."/>
        </authorList>
    </citation>
    <scope>NUCLEOTIDE SEQUENCE [LARGE SCALE GENOMIC DNA]</scope>
    <source>
        <strain evidence="3 4">CCUG67844</strain>
    </source>
</reference>
<feature type="transmembrane region" description="Helical" evidence="1">
    <location>
        <begin position="190"/>
        <end position="209"/>
    </location>
</feature>
<keyword evidence="1" id="KW-1133">Transmembrane helix</keyword>
<evidence type="ECO:0000259" key="2">
    <source>
        <dbReference type="Pfam" id="PF01757"/>
    </source>
</evidence>
<feature type="transmembrane region" description="Helical" evidence="1">
    <location>
        <begin position="162"/>
        <end position="183"/>
    </location>
</feature>
<dbReference type="InterPro" id="IPR002656">
    <property type="entry name" value="Acyl_transf_3_dom"/>
</dbReference>
<dbReference type="AlphaFoldDB" id="A0A399RCI7"/>
<dbReference type="Proteomes" id="UP000265845">
    <property type="component" value="Unassembled WGS sequence"/>
</dbReference>
<dbReference type="PANTHER" id="PTHR23028:SF53">
    <property type="entry name" value="ACYL_TRANSF_3 DOMAIN-CONTAINING PROTEIN"/>
    <property type="match status" value="1"/>
</dbReference>
<gene>
    <name evidence="3" type="ORF">D1222_12675</name>
</gene>
<accession>A0A399RCI7</accession>
<feature type="transmembrane region" description="Helical" evidence="1">
    <location>
        <begin position="221"/>
        <end position="239"/>
    </location>
</feature>
<dbReference type="GO" id="GO:0016747">
    <property type="term" value="F:acyltransferase activity, transferring groups other than amino-acyl groups"/>
    <property type="evidence" value="ECO:0007669"/>
    <property type="project" value="InterPro"/>
</dbReference>
<dbReference type="InterPro" id="IPR050879">
    <property type="entry name" value="Acyltransferase_3"/>
</dbReference>
<name>A0A399RCI7_9PROT</name>
<feature type="transmembrane region" description="Helical" evidence="1">
    <location>
        <begin position="275"/>
        <end position="292"/>
    </location>
</feature>
<dbReference type="OrthoDB" id="9796461at2"/>
<protein>
    <submittedName>
        <fullName evidence="3">Acyltransferase</fullName>
    </submittedName>
</protein>
<keyword evidence="1" id="KW-0812">Transmembrane</keyword>